<dbReference type="Proteomes" id="UP000001955">
    <property type="component" value="Chromosome"/>
</dbReference>
<dbReference type="GO" id="GO:0046306">
    <property type="term" value="P:alkanesulfonate catabolic process"/>
    <property type="evidence" value="ECO:0007669"/>
    <property type="project" value="InterPro"/>
</dbReference>
<dbReference type="SUPFAM" id="SSF52218">
    <property type="entry name" value="Flavoproteins"/>
    <property type="match status" value="1"/>
</dbReference>
<gene>
    <name evidence="6" type="primary">ssuE</name>
    <name evidence="6" type="ordered locus">EBL_c29520</name>
</gene>
<dbReference type="PANTHER" id="PTHR43408">
    <property type="entry name" value="FMN REDUCTASE (NADPH)"/>
    <property type="match status" value="1"/>
</dbReference>
<evidence type="ECO:0000256" key="3">
    <source>
        <dbReference type="ARBA" id="ARBA00022643"/>
    </source>
</evidence>
<evidence type="ECO:0000256" key="1">
    <source>
        <dbReference type="ARBA" id="ARBA00005990"/>
    </source>
</evidence>
<proteinExistence type="inferred from homology"/>
<dbReference type="InterPro" id="IPR020048">
    <property type="entry name" value="NADPH-dep_FMN_reduc_SsuE"/>
</dbReference>
<evidence type="ECO:0000313" key="7">
    <source>
        <dbReference type="Proteomes" id="UP000001955"/>
    </source>
</evidence>
<keyword evidence="4" id="KW-0560">Oxidoreductase</keyword>
<dbReference type="KEGG" id="ebt:EBL_c29520"/>
<dbReference type="PATRIC" id="fig|630626.3.peg.2874"/>
<dbReference type="OrthoDB" id="1643408at2"/>
<evidence type="ECO:0000256" key="4">
    <source>
        <dbReference type="ARBA" id="ARBA00023002"/>
    </source>
</evidence>
<sequence length="190" mass="20765">MRILLISGSPVAVSRSRILTEAARQWLNQQGAETRLINVSDINAQALIQAQFSHPEIRQVIDQVASADGIIVASPVYKAACTGVLKTLLDLLPERALENKVVLPLMTAGSHAHLLALDYSLKPVLGALKAEEIMSGVYACDSHIQYATSSHPSVIADDILNRLEQNLETFWQALQRRPARARRPLAEAAQ</sequence>
<dbReference type="PANTHER" id="PTHR43408:SF1">
    <property type="entry name" value="FMN REDUCTASE (NADPH)"/>
    <property type="match status" value="1"/>
</dbReference>
<dbReference type="HOGENOM" id="CLU_055322_3_0_6"/>
<dbReference type="GO" id="GO:0008752">
    <property type="term" value="F:FMN reductase [NAD(P)H] activity"/>
    <property type="evidence" value="ECO:0007669"/>
    <property type="project" value="InterPro"/>
</dbReference>
<dbReference type="eggNOG" id="COG0431">
    <property type="taxonomic scope" value="Bacteria"/>
</dbReference>
<keyword evidence="2" id="KW-0285">Flavoprotein</keyword>
<keyword evidence="3" id="KW-0288">FMN</keyword>
<dbReference type="Pfam" id="PF03358">
    <property type="entry name" value="FMN_red"/>
    <property type="match status" value="1"/>
</dbReference>
<dbReference type="InterPro" id="IPR051814">
    <property type="entry name" value="NAD(P)H-dep_FMN_reductase"/>
</dbReference>
<dbReference type="AlphaFoldDB" id="I2BBW8"/>
<feature type="domain" description="NADPH-dependent FMN reductase-like" evidence="5">
    <location>
        <begin position="1"/>
        <end position="141"/>
    </location>
</feature>
<dbReference type="Gene3D" id="3.40.50.360">
    <property type="match status" value="1"/>
</dbReference>
<dbReference type="RefSeq" id="WP_002443015.1">
    <property type="nucleotide sequence ID" value="NC_017910.1"/>
</dbReference>
<dbReference type="InterPro" id="IPR005025">
    <property type="entry name" value="FMN_Rdtase-like_dom"/>
</dbReference>
<dbReference type="EMBL" id="CP001560">
    <property type="protein sequence ID" value="AFJ48022.1"/>
    <property type="molecule type" value="Genomic_DNA"/>
</dbReference>
<dbReference type="NCBIfam" id="TIGR03567">
    <property type="entry name" value="FMN_reduc_SsuE"/>
    <property type="match status" value="1"/>
</dbReference>
<name>I2BBW8_SHIBC</name>
<accession>K6VZ98</accession>
<dbReference type="InterPro" id="IPR029039">
    <property type="entry name" value="Flavoprotein-like_sf"/>
</dbReference>
<reference evidence="6 7" key="1">
    <citation type="journal article" date="2012" name="J. Bacteriol.">
        <title>Complete genome sequence of the B12-producing Shimwellia blattae strain DSM 4481, isolated from a cockroach.</title>
        <authorList>
            <person name="Brzuszkiewicz E."/>
            <person name="Waschkowitz T."/>
            <person name="Wiezer A."/>
            <person name="Daniel R."/>
        </authorList>
    </citation>
    <scope>NUCLEOTIDE SEQUENCE [LARGE SCALE GENOMIC DNA]</scope>
    <source>
        <strain evidence="7">ATCC 29907 / DSM 4481 / JCM 1650 / NBRC 105725 / CDC 9005-74</strain>
    </source>
</reference>
<evidence type="ECO:0000313" key="6">
    <source>
        <dbReference type="EMBL" id="AFJ48022.1"/>
    </source>
</evidence>
<organism evidence="6 7">
    <name type="scientific">Shimwellia blattae (strain ATCC 29907 / DSM 4481 / JCM 1650 / NBRC 105725 / CDC 9005-74)</name>
    <name type="common">Escherichia blattae</name>
    <dbReference type="NCBI Taxonomy" id="630626"/>
    <lineage>
        <taxon>Bacteria</taxon>
        <taxon>Pseudomonadati</taxon>
        <taxon>Pseudomonadota</taxon>
        <taxon>Gammaproteobacteria</taxon>
        <taxon>Enterobacterales</taxon>
        <taxon>Enterobacteriaceae</taxon>
        <taxon>Shimwellia</taxon>
    </lineage>
</organism>
<evidence type="ECO:0000259" key="5">
    <source>
        <dbReference type="Pfam" id="PF03358"/>
    </source>
</evidence>
<accession>I2BBW8</accession>
<dbReference type="STRING" id="630626.EBL_c29520"/>
<keyword evidence="7" id="KW-1185">Reference proteome</keyword>
<evidence type="ECO:0000256" key="2">
    <source>
        <dbReference type="ARBA" id="ARBA00022630"/>
    </source>
</evidence>
<protein>
    <submittedName>
        <fullName evidence="6">Sulfate starvation-induced protein 4</fullName>
    </submittedName>
</protein>
<dbReference type="NCBIfam" id="NF007859">
    <property type="entry name" value="PRK10569.1"/>
    <property type="match status" value="1"/>
</dbReference>
<comment type="similarity">
    <text evidence="1">Belongs to the SsuE family.</text>
</comment>